<sequence>KTSKISKQRLSPAQEDFLADWLTAFAQEILLEGGDIESLSPRWIDRYLKRNPRVKTKNSTLLESARVRGSTREAYEDFYGRLKYQIDSVTG</sequence>
<organism evidence="1">
    <name type="scientific">Podospora anserina (strain S / ATCC MYA-4624 / DSM 980 / FGSC 10383)</name>
    <name type="common">Pleurage anserina</name>
    <dbReference type="NCBI Taxonomy" id="515849"/>
    <lineage>
        <taxon>Eukaryota</taxon>
        <taxon>Fungi</taxon>
        <taxon>Dikarya</taxon>
        <taxon>Ascomycota</taxon>
        <taxon>Pezizomycotina</taxon>
        <taxon>Sordariomycetes</taxon>
        <taxon>Sordariomycetidae</taxon>
        <taxon>Sordariales</taxon>
        <taxon>Podosporaceae</taxon>
        <taxon>Podospora</taxon>
        <taxon>Podospora anserina</taxon>
    </lineage>
</organism>
<reference evidence="1" key="1">
    <citation type="journal article" date="2008" name="Genome Biol.">
        <title>The genome sequence of the model ascomycete fungus Podospora anserina.</title>
        <authorList>
            <person name="Espagne E."/>
            <person name="Lespinet O."/>
            <person name="Malagnac F."/>
            <person name="Da Silva C."/>
            <person name="Jaillon O."/>
            <person name="Porcel B.M."/>
            <person name="Couloux A."/>
            <person name="Aury J.-M."/>
            <person name="Segurens B."/>
            <person name="Poulain J."/>
            <person name="Anthouard V."/>
            <person name="Grossetete S."/>
            <person name="Khalili H."/>
            <person name="Coppin E."/>
            <person name="Dequard-Chablat M."/>
            <person name="Picard M."/>
            <person name="Contamine V."/>
            <person name="Arnaise S."/>
            <person name="Bourdais A."/>
            <person name="Berteaux-Lecellier V."/>
            <person name="Gautheret D."/>
            <person name="de Vries R.P."/>
            <person name="Battaglia E."/>
            <person name="Coutinho P.M."/>
            <person name="Danchin E.G.J."/>
            <person name="Henrissat B."/>
            <person name="El Khoury R."/>
            <person name="Sainsard-Chanet A."/>
            <person name="Boivin A."/>
            <person name="Pinan-Lucarre B."/>
            <person name="Sellem C.H."/>
            <person name="Debuchy R."/>
            <person name="Wincker P."/>
            <person name="Weissenbach J."/>
            <person name="Silar P."/>
        </authorList>
    </citation>
    <scope>NUCLEOTIDE SEQUENCE [LARGE SCALE GENOMIC DNA]</scope>
    <source>
        <strain evidence="1">S mat+</strain>
    </source>
</reference>
<reference evidence="1" key="2">
    <citation type="submission" date="2008-07" db="EMBL/GenBank/DDBJ databases">
        <authorList>
            <person name="Genoscope - CEA"/>
        </authorList>
    </citation>
    <scope>NUCLEOTIDE SEQUENCE</scope>
    <source>
        <strain evidence="1">S mat+</strain>
    </source>
</reference>
<dbReference type="OrthoDB" id="5396311at2759"/>
<dbReference type="EMBL" id="CU633897">
    <property type="protein sequence ID" value="CAP67149.1"/>
    <property type="molecule type" value="Genomic_DNA"/>
</dbReference>
<evidence type="ECO:0000313" key="1">
    <source>
        <dbReference type="EMBL" id="CAP67149.1"/>
    </source>
</evidence>
<dbReference type="GeneID" id="6190796"/>
<dbReference type="KEGG" id="pan:PODANSg3511"/>
<gene>
    <name evidence="1" type="ORF">PODANS_1_21660</name>
</gene>
<name>B2ARX8_PODAN</name>
<dbReference type="AlphaFoldDB" id="B2ARX8"/>
<accession>B2ARX8</accession>
<dbReference type="HOGENOM" id="CLU_2432958_0_0_1"/>
<proteinExistence type="predicted"/>
<protein>
    <submittedName>
        <fullName evidence="1">Podospora anserina S mat+ genomic DNA chromosome 1, supercontig 6</fullName>
    </submittedName>
</protein>
<dbReference type="VEuPathDB" id="FungiDB:PODANS_1_21660"/>
<feature type="non-terminal residue" evidence="1">
    <location>
        <position position="1"/>
    </location>
</feature>
<dbReference type="RefSeq" id="XP_001906480.1">
    <property type="nucleotide sequence ID" value="XM_001906445.1"/>
</dbReference>